<dbReference type="eggNOG" id="ENOG5033TDD">
    <property type="taxonomic scope" value="Bacteria"/>
</dbReference>
<dbReference type="STRING" id="861450.HMPREF0080_02019"/>
<dbReference type="Proteomes" id="UP000005481">
    <property type="component" value="Unassembled WGS sequence"/>
</dbReference>
<dbReference type="HOGENOM" id="CLU_101713_0_0_9"/>
<comment type="caution">
    <text evidence="1">The sequence shown here is derived from an EMBL/GenBank/DDBJ whole genome shotgun (WGS) entry which is preliminary data.</text>
</comment>
<sequence>MFLGISAGVSAADFQNITPETYPVYWQQGEQFKSNGNQEKPDLFGRQWRKATTNCISIVTPRMMVSYLAFSHQKRLLELPADLEQIFEKYNNLIYVTTWTPFMRDGGLFGSGGAIAPQIQTQRLVIDKDGVLIRPTEMPLELYELMPHSFGLKYYAFPREVILNTPYTIRYITGYGDILDMEVTAEKVDSLIDDELHFYNAQ</sequence>
<name>G9YK10_9FIRM</name>
<dbReference type="EMBL" id="AGCJ01000091">
    <property type="protein sequence ID" value="EHM37835.1"/>
    <property type="molecule type" value="Genomic_DNA"/>
</dbReference>
<evidence type="ECO:0000313" key="2">
    <source>
        <dbReference type="Proteomes" id="UP000005481"/>
    </source>
</evidence>
<protein>
    <submittedName>
        <fullName evidence="1">Uncharacterized protein</fullName>
    </submittedName>
</protein>
<evidence type="ECO:0000313" key="1">
    <source>
        <dbReference type="EMBL" id="EHM37835.1"/>
    </source>
</evidence>
<accession>G9YK10</accession>
<reference evidence="1 2" key="1">
    <citation type="submission" date="2011-08" db="EMBL/GenBank/DDBJ databases">
        <authorList>
            <person name="Weinstock G."/>
            <person name="Sodergren E."/>
            <person name="Clifton S."/>
            <person name="Fulton L."/>
            <person name="Fulton B."/>
            <person name="Courtney L."/>
            <person name="Fronick C."/>
            <person name="Harrison M."/>
            <person name="Strong C."/>
            <person name="Farmer C."/>
            <person name="Delahaunty K."/>
            <person name="Markovic C."/>
            <person name="Hall O."/>
            <person name="Minx P."/>
            <person name="Tomlinson C."/>
            <person name="Mitreva M."/>
            <person name="Hou S."/>
            <person name="Chen J."/>
            <person name="Wollam A."/>
            <person name="Pepin K.H."/>
            <person name="Johnson M."/>
            <person name="Bhonagiri V."/>
            <person name="Zhang X."/>
            <person name="Suruliraj S."/>
            <person name="Warren W."/>
            <person name="Chinwalla A."/>
            <person name="Mardis E.R."/>
            <person name="Wilson R.K."/>
        </authorList>
    </citation>
    <scope>NUCLEOTIDE SEQUENCE [LARGE SCALE GENOMIC DNA]</scope>
    <source>
        <strain evidence="1 2">F0357</strain>
    </source>
</reference>
<proteinExistence type="predicted"/>
<keyword evidence="2" id="KW-1185">Reference proteome</keyword>
<organism evidence="1 2">
    <name type="scientific">Anaeroglobus geminatus F0357</name>
    <dbReference type="NCBI Taxonomy" id="861450"/>
    <lineage>
        <taxon>Bacteria</taxon>
        <taxon>Bacillati</taxon>
        <taxon>Bacillota</taxon>
        <taxon>Negativicutes</taxon>
        <taxon>Veillonellales</taxon>
        <taxon>Veillonellaceae</taxon>
        <taxon>Anaeroglobus</taxon>
    </lineage>
</organism>
<dbReference type="AlphaFoldDB" id="G9YK10"/>
<gene>
    <name evidence="1" type="ORF">HMPREF0080_02019</name>
</gene>